<dbReference type="EMBL" id="JBELQC010000001">
    <property type="protein sequence ID" value="MFL9840936.1"/>
    <property type="molecule type" value="Genomic_DNA"/>
</dbReference>
<gene>
    <name evidence="2" type="ORF">ABS767_08190</name>
</gene>
<protein>
    <submittedName>
        <fullName evidence="2">DUF2254 domain-containing protein</fullName>
    </submittedName>
</protein>
<keyword evidence="1" id="KW-0472">Membrane</keyword>
<evidence type="ECO:0000256" key="1">
    <source>
        <dbReference type="SAM" id="Phobius"/>
    </source>
</evidence>
<dbReference type="RefSeq" id="WP_408077855.1">
    <property type="nucleotide sequence ID" value="NZ_JBELQC010000001.1"/>
</dbReference>
<reference evidence="2 3" key="1">
    <citation type="submission" date="2024-06" db="EMBL/GenBank/DDBJ databases">
        <authorList>
            <person name="Kaempfer P."/>
            <person name="Viver T."/>
        </authorList>
    </citation>
    <scope>NUCLEOTIDE SEQUENCE [LARGE SCALE GENOMIC DNA]</scope>
    <source>
        <strain evidence="2 3">ST-64</strain>
    </source>
</reference>
<dbReference type="InterPro" id="IPR018723">
    <property type="entry name" value="DUF2254_membrane"/>
</dbReference>
<comment type="caution">
    <text evidence="2">The sequence shown here is derived from an EMBL/GenBank/DDBJ whole genome shotgun (WGS) entry which is preliminary data.</text>
</comment>
<name>A0ABW8YKY7_9SPHN</name>
<dbReference type="Proteomes" id="UP001629244">
    <property type="component" value="Unassembled WGS sequence"/>
</dbReference>
<feature type="transmembrane region" description="Helical" evidence="1">
    <location>
        <begin position="55"/>
        <end position="82"/>
    </location>
</feature>
<feature type="transmembrane region" description="Helical" evidence="1">
    <location>
        <begin position="132"/>
        <end position="153"/>
    </location>
</feature>
<sequence length="409" mass="43517">MSRWRWVWRLLSRRLWFRAAAFSVAAALLALIAPVVAPLIPYTLGAKIGADAVDNILGIIASSMLAVTTFSLTAMVSAYGAATSNVTPRAVALLVEDSTSQNALSTFLGAFLFAIVGICALSTGFYGEQGRVLLFAGSIALIVVIVVTLLRWIQHIALLGRVHDTITRVERAGISAAERMQHRPRISGLAVAPVPAEAEPVRCTGRIGYVTNIDVGELGEVMGDCGGTVHLAVLPGSFVDPGRVLAWVVGGDEEVRTRVADSITVERDRSFDHDPRFGLIVLSEIASRALSPAVNDPGTAIAVLGAQLRVFDKMAQVEGQPADDRVVFPALEIEKLVVDACRPIGRDGAGHVEVAVKLQKMLAALAGIAPDWAAAARHAAEDAKARARTALTVEEERLAVARAFEDWPD</sequence>
<organism evidence="2 3">
    <name type="scientific">Sphingomonas plantiphila</name>
    <dbReference type="NCBI Taxonomy" id="3163295"/>
    <lineage>
        <taxon>Bacteria</taxon>
        <taxon>Pseudomonadati</taxon>
        <taxon>Pseudomonadota</taxon>
        <taxon>Alphaproteobacteria</taxon>
        <taxon>Sphingomonadales</taxon>
        <taxon>Sphingomonadaceae</taxon>
        <taxon>Sphingomonas</taxon>
    </lineage>
</organism>
<proteinExistence type="predicted"/>
<evidence type="ECO:0000313" key="3">
    <source>
        <dbReference type="Proteomes" id="UP001629244"/>
    </source>
</evidence>
<evidence type="ECO:0000313" key="2">
    <source>
        <dbReference type="EMBL" id="MFL9840936.1"/>
    </source>
</evidence>
<keyword evidence="3" id="KW-1185">Reference proteome</keyword>
<feature type="transmembrane region" description="Helical" evidence="1">
    <location>
        <begin position="103"/>
        <end position="126"/>
    </location>
</feature>
<dbReference type="Pfam" id="PF10011">
    <property type="entry name" value="DUF2254"/>
    <property type="match status" value="1"/>
</dbReference>
<keyword evidence="1" id="KW-0812">Transmembrane</keyword>
<accession>A0ABW8YKY7</accession>
<keyword evidence="1" id="KW-1133">Transmembrane helix</keyword>